<keyword evidence="3" id="KW-1185">Reference proteome</keyword>
<proteinExistence type="predicted"/>
<dbReference type="KEGG" id="xdi:EZH22_26010"/>
<sequence>MDRKIVVRIAGGLAVLVVLSAAGWFGFLEWTRAKVRSEVDAAFAALRETGAKASFTDASFDPRERAVTVSGISIVSPEGGASLKIARLFARGGERPHDRRVSVEALDVDGLEVALTGEAAAGGTVTYTLPKVMIDQYTGPMTLIAAGEGDGPFGALRVALRQIAATTAAKVTIPEVKGRIVPAGAQPVEVNYSEIAAEGVNAGTIRSLIVDRVTFAFTPPSDGADRAPGPVPGRISGRIDGIVAARIDTAPLLAATNPPGATSAGMDNYGLIYGKVVTGPYVLTQDNGPRMRAASLLMEQVGIRPSAFDAKRTTALRDLQLKSSSQLTPDERRRALDLSRDIIDGIAFRTLAASGVETEQDGQKGRIASMRIEGLAASVIDEVSLEGMEGAGAGGAPGKVGRFAIRRLDLNQLSRLAAEQNAPSPVSALMLFKLFSGIELSGVEVPYGEGDARNEPVKIGAFALSWGGSAGALPTRLDLALTDVSGPIRADDGEPFTYLAAAGIKRATVSFALKAAYDASARTLTVAPATAEVKEAFRLSVESAIGDVPPAAFSDATGFISALPTVAAGPVKVTLTDLGLARLMFAQLAASEGVSEEEYRRQVVEMVESMVADLTEAAPDAADLGSAVVAFVRQPGTLTVTATPKERVPLLALAAAFDPSMLLEAFSFTATASAP</sequence>
<gene>
    <name evidence="2" type="ORF">EZH22_26010</name>
</gene>
<feature type="transmembrane region" description="Helical" evidence="1">
    <location>
        <begin position="5"/>
        <end position="27"/>
    </location>
</feature>
<dbReference type="RefSeq" id="WP_203193277.1">
    <property type="nucleotide sequence ID" value="NZ_CP063362.1"/>
</dbReference>
<keyword evidence="1" id="KW-1133">Transmembrane helix</keyword>
<dbReference type="EMBL" id="CP063362">
    <property type="protein sequence ID" value="QRG06367.1"/>
    <property type="molecule type" value="Genomic_DNA"/>
</dbReference>
<evidence type="ECO:0000256" key="1">
    <source>
        <dbReference type="SAM" id="Phobius"/>
    </source>
</evidence>
<keyword evidence="1" id="KW-0812">Transmembrane</keyword>
<evidence type="ECO:0000313" key="2">
    <source>
        <dbReference type="EMBL" id="QRG06367.1"/>
    </source>
</evidence>
<evidence type="ECO:0000313" key="3">
    <source>
        <dbReference type="Proteomes" id="UP000596427"/>
    </source>
</evidence>
<keyword evidence="1" id="KW-0472">Membrane</keyword>
<reference evidence="2 3" key="1">
    <citation type="submission" date="2020-10" db="EMBL/GenBank/DDBJ databases">
        <title>Degradation of 1,4-Dioxane by Xanthobacter sp. YN2, via a Novel Group-2 Soluble Di-Iron Monooxygenase.</title>
        <authorList>
            <person name="Ma F."/>
            <person name="Wang Y."/>
            <person name="Yang J."/>
            <person name="Guo H."/>
            <person name="Su D."/>
            <person name="Yu L."/>
        </authorList>
    </citation>
    <scope>NUCLEOTIDE SEQUENCE [LARGE SCALE GENOMIC DNA]</scope>
    <source>
        <strain evidence="2 3">YN2</strain>
    </source>
</reference>
<dbReference type="AlphaFoldDB" id="A0A974SIF0"/>
<organism evidence="2 3">
    <name type="scientific">Xanthobacter dioxanivorans</name>
    <dbReference type="NCBI Taxonomy" id="2528964"/>
    <lineage>
        <taxon>Bacteria</taxon>
        <taxon>Pseudomonadati</taxon>
        <taxon>Pseudomonadota</taxon>
        <taxon>Alphaproteobacteria</taxon>
        <taxon>Hyphomicrobiales</taxon>
        <taxon>Xanthobacteraceae</taxon>
        <taxon>Xanthobacter</taxon>
    </lineage>
</organism>
<name>A0A974SIF0_9HYPH</name>
<dbReference type="Proteomes" id="UP000596427">
    <property type="component" value="Chromosome"/>
</dbReference>
<protein>
    <submittedName>
        <fullName evidence="2">Uncharacterized protein</fullName>
    </submittedName>
</protein>
<accession>A0A974SIF0</accession>